<evidence type="ECO:0000313" key="1">
    <source>
        <dbReference type="EMBL" id="MBA0670409.1"/>
    </source>
</evidence>
<dbReference type="AlphaFoldDB" id="A0A7J8W6Y5"/>
<gene>
    <name evidence="1" type="ORF">Goklo_024686</name>
</gene>
<sequence length="53" mass="6382">MVDLHNVGTFNVDTRFKTDYLNELEKNSYKEAGQFKHRSFRYYDQLTAIYAKD</sequence>
<proteinExistence type="predicted"/>
<keyword evidence="2" id="KW-1185">Reference proteome</keyword>
<comment type="caution">
    <text evidence="1">The sequence shown here is derived from an EMBL/GenBank/DDBJ whole genome shotgun (WGS) entry which is preliminary data.</text>
</comment>
<organism evidence="1 2">
    <name type="scientific">Gossypium klotzschianum</name>
    <dbReference type="NCBI Taxonomy" id="34286"/>
    <lineage>
        <taxon>Eukaryota</taxon>
        <taxon>Viridiplantae</taxon>
        <taxon>Streptophyta</taxon>
        <taxon>Embryophyta</taxon>
        <taxon>Tracheophyta</taxon>
        <taxon>Spermatophyta</taxon>
        <taxon>Magnoliopsida</taxon>
        <taxon>eudicotyledons</taxon>
        <taxon>Gunneridae</taxon>
        <taxon>Pentapetalae</taxon>
        <taxon>rosids</taxon>
        <taxon>malvids</taxon>
        <taxon>Malvales</taxon>
        <taxon>Malvaceae</taxon>
        <taxon>Malvoideae</taxon>
        <taxon>Gossypium</taxon>
    </lineage>
</organism>
<name>A0A7J8W6Y5_9ROSI</name>
<reference evidence="1 2" key="1">
    <citation type="journal article" date="2019" name="Genome Biol. Evol.">
        <title>Insights into the evolution of the New World diploid cottons (Gossypium, subgenus Houzingenia) based on genome sequencing.</title>
        <authorList>
            <person name="Grover C.E."/>
            <person name="Arick M.A. 2nd"/>
            <person name="Thrash A."/>
            <person name="Conover J.L."/>
            <person name="Sanders W.S."/>
            <person name="Peterson D.G."/>
            <person name="Frelichowski J.E."/>
            <person name="Scheffler J.A."/>
            <person name="Scheffler B.E."/>
            <person name="Wendel J.F."/>
        </authorList>
    </citation>
    <scope>NUCLEOTIDE SEQUENCE [LARGE SCALE GENOMIC DNA]</scope>
    <source>
        <strain evidence="1">57</strain>
        <tissue evidence="1">Leaf</tissue>
    </source>
</reference>
<dbReference type="Proteomes" id="UP000593573">
    <property type="component" value="Unassembled WGS sequence"/>
</dbReference>
<dbReference type="PANTHER" id="PTHR46250:SF17">
    <property type="entry name" value="MYB_SANT-LIKE DOMAIN-CONTAINING PROTEIN"/>
    <property type="match status" value="1"/>
</dbReference>
<dbReference type="EMBL" id="JABFAB010236476">
    <property type="protein sequence ID" value="MBA0670409.1"/>
    <property type="molecule type" value="Genomic_DNA"/>
</dbReference>
<evidence type="ECO:0000313" key="2">
    <source>
        <dbReference type="Proteomes" id="UP000593573"/>
    </source>
</evidence>
<dbReference type="PANTHER" id="PTHR46250">
    <property type="entry name" value="MYB/SANT-LIKE DNA-BINDING DOMAIN PROTEIN-RELATED"/>
    <property type="match status" value="1"/>
</dbReference>
<protein>
    <submittedName>
        <fullName evidence="1">Uncharacterized protein</fullName>
    </submittedName>
</protein>
<accession>A0A7J8W6Y5</accession>
<dbReference type="OrthoDB" id="618098at2759"/>